<accession>A0ABC9DBX0</accession>
<evidence type="ECO:0000256" key="2">
    <source>
        <dbReference type="ARBA" id="ARBA00008536"/>
    </source>
</evidence>
<evidence type="ECO:0000256" key="6">
    <source>
        <dbReference type="ARBA" id="ARBA00022527"/>
    </source>
</evidence>
<dbReference type="InterPro" id="IPR011009">
    <property type="entry name" value="Kinase-like_dom_sf"/>
</dbReference>
<keyword evidence="15 19" id="KW-0472">Membrane</keyword>
<dbReference type="InterPro" id="IPR000719">
    <property type="entry name" value="Prot_kinase_dom"/>
</dbReference>
<dbReference type="GO" id="GO:0005886">
    <property type="term" value="C:plasma membrane"/>
    <property type="evidence" value="ECO:0007669"/>
    <property type="project" value="UniProtKB-SubCell"/>
</dbReference>
<dbReference type="GO" id="GO:0030246">
    <property type="term" value="F:carbohydrate binding"/>
    <property type="evidence" value="ECO:0007669"/>
    <property type="project" value="UniProtKB-KW"/>
</dbReference>
<evidence type="ECO:0000256" key="18">
    <source>
        <dbReference type="SAM" id="MobiDB-lite"/>
    </source>
</evidence>
<dbReference type="AlphaFoldDB" id="A0ABC9DBX0"/>
<feature type="transmembrane region" description="Helical" evidence="19">
    <location>
        <begin position="12"/>
        <end position="31"/>
    </location>
</feature>
<evidence type="ECO:0000256" key="5">
    <source>
        <dbReference type="ARBA" id="ARBA00022475"/>
    </source>
</evidence>
<comment type="similarity">
    <text evidence="3">In the C-terminal section; belongs to the protein kinase superfamily. Ser/Thr protein kinase family.</text>
</comment>
<feature type="domain" description="Protein kinase" evidence="20">
    <location>
        <begin position="365"/>
        <end position="649"/>
    </location>
</feature>
<dbReference type="SUPFAM" id="SSF56112">
    <property type="entry name" value="Protein kinase-like (PK-like)"/>
    <property type="match status" value="1"/>
</dbReference>
<sequence length="668" mass="74003">MAAVRVSSRPSFLVLSSCLYYCFLMPAAIHFRRASSLSFNLSFSELQSSPADLHRLINCTGDACLNRTSDALELTLGRPDQTGRATYAQPVPLWDAATGEMACFNTTFHFRIIHFVLQEIASGMAFFLGYVGSDTPTDSYGGALGLLPPWANGTGNGTIVAVEFDTWLDPQTGDISSNHVGIDVNSLNSTASTDTSSLTRNLSSGHEMVATVRYVNVTKFLAVELNINGTSYYVNATVDLRRYLPEYVAVGFSAATGPARELYEILSWSFASTLEPKQQKHPQRVVLLIYVLAPLLFLLACAALLAFLVWQKRNRRRRSGGIPNANSDSDYEQQDDDRAELERGVAASGPRRYKYRELAAATTNFAVVKKLGWGGFGSVYKGTLAVSGEQRPVAIKLLSSESSGQGRKEFEAEVRIISRLRHRNLVQLFGWCDSRRGLLLVYELVAKGSLDRHLHSSDNDSFLTWPQRYQIIHGLGSALRYLHEEWEQCVVHGDIKPSNIMLDESLGTRLGDFGLARLGDHGTRWRTTKAVMGTAGYIDPEFVNTAHPSTYSDVYSFGIVLLEIVSGRCPIILLEGGAQFVLIKWIWDLYGRNTILDAADERLRTGNEADDKCIERVLVVGLWCAHPDQSKRPSIAQAMNVLQSEDARLLDLTTQMYRAPCSFRAPLP</sequence>
<evidence type="ECO:0000256" key="19">
    <source>
        <dbReference type="SAM" id="Phobius"/>
    </source>
</evidence>
<dbReference type="EC" id="2.7.11.1" evidence="4"/>
<evidence type="ECO:0000256" key="9">
    <source>
        <dbReference type="ARBA" id="ARBA00022729"/>
    </source>
</evidence>
<feature type="compositionally biased region" description="Acidic residues" evidence="18">
    <location>
        <begin position="329"/>
        <end position="339"/>
    </location>
</feature>
<dbReference type="Gene3D" id="1.10.510.10">
    <property type="entry name" value="Transferase(Phosphotransferase) domain 1"/>
    <property type="match status" value="1"/>
</dbReference>
<dbReference type="PROSITE" id="PS00108">
    <property type="entry name" value="PROTEIN_KINASE_ST"/>
    <property type="match status" value="1"/>
</dbReference>
<evidence type="ECO:0000256" key="1">
    <source>
        <dbReference type="ARBA" id="ARBA00004251"/>
    </source>
</evidence>
<dbReference type="FunFam" id="1.10.510.10:FF:000522">
    <property type="entry name" value="L-type lectin-domain containing receptor kinase IX.1"/>
    <property type="match status" value="1"/>
</dbReference>
<dbReference type="EMBL" id="OZ075142">
    <property type="protein sequence ID" value="CAL5036211.1"/>
    <property type="molecule type" value="Genomic_DNA"/>
</dbReference>
<dbReference type="PANTHER" id="PTHR27007">
    <property type="match status" value="1"/>
</dbReference>
<evidence type="ECO:0000256" key="15">
    <source>
        <dbReference type="ARBA" id="ARBA00023136"/>
    </source>
</evidence>
<keyword evidence="14 19" id="KW-1133">Transmembrane helix</keyword>
<dbReference type="PROSITE" id="PS00107">
    <property type="entry name" value="PROTEIN_KINASE_ATP"/>
    <property type="match status" value="1"/>
</dbReference>
<dbReference type="InterPro" id="IPR008271">
    <property type="entry name" value="Ser/Thr_kinase_AS"/>
</dbReference>
<evidence type="ECO:0000256" key="17">
    <source>
        <dbReference type="PROSITE-ProRule" id="PRU10141"/>
    </source>
</evidence>
<comment type="similarity">
    <text evidence="2">In the N-terminal section; belongs to the leguminous lectin family.</text>
</comment>
<evidence type="ECO:0000256" key="16">
    <source>
        <dbReference type="ARBA" id="ARBA00023180"/>
    </source>
</evidence>
<keyword evidence="11 17" id="KW-0547">Nucleotide-binding</keyword>
<proteinExistence type="inferred from homology"/>
<dbReference type="InterPro" id="IPR001245">
    <property type="entry name" value="Ser-Thr/Tyr_kinase_cat_dom"/>
</dbReference>
<keyword evidence="5" id="KW-1003">Cell membrane</keyword>
<dbReference type="GO" id="GO:0005524">
    <property type="term" value="F:ATP binding"/>
    <property type="evidence" value="ECO:0007669"/>
    <property type="project" value="UniProtKB-UniRule"/>
</dbReference>
<dbReference type="Pfam" id="PF00139">
    <property type="entry name" value="Lectin_legB"/>
    <property type="match status" value="1"/>
</dbReference>
<evidence type="ECO:0000256" key="3">
    <source>
        <dbReference type="ARBA" id="ARBA00010217"/>
    </source>
</evidence>
<dbReference type="InterPro" id="IPR019825">
    <property type="entry name" value="Lectin_legB_Mn/Ca_BS"/>
</dbReference>
<feature type="binding site" evidence="17">
    <location>
        <position position="396"/>
    </location>
    <ligand>
        <name>ATP</name>
        <dbReference type="ChEBI" id="CHEBI:30616"/>
    </ligand>
</feature>
<keyword evidence="6" id="KW-0723">Serine/threonine-protein kinase</keyword>
<dbReference type="SUPFAM" id="SSF49899">
    <property type="entry name" value="Concanavalin A-like lectins/glucanases"/>
    <property type="match status" value="1"/>
</dbReference>
<evidence type="ECO:0000259" key="20">
    <source>
        <dbReference type="PROSITE" id="PS50011"/>
    </source>
</evidence>
<gene>
    <name evidence="21" type="ORF">URODEC1_LOCUS83816</name>
</gene>
<evidence type="ECO:0000256" key="11">
    <source>
        <dbReference type="ARBA" id="ARBA00022741"/>
    </source>
</evidence>
<dbReference type="InterPro" id="IPR050528">
    <property type="entry name" value="L-type_Lectin-RKs"/>
</dbReference>
<dbReference type="InterPro" id="IPR001220">
    <property type="entry name" value="Legume_lectin_dom"/>
</dbReference>
<evidence type="ECO:0000256" key="12">
    <source>
        <dbReference type="ARBA" id="ARBA00022777"/>
    </source>
</evidence>
<dbReference type="InterPro" id="IPR013320">
    <property type="entry name" value="ConA-like_dom_sf"/>
</dbReference>
<dbReference type="FunFam" id="3.30.200.20:FF:000168">
    <property type="entry name" value="L-type lectin-domain containing receptor kinase IX.1"/>
    <property type="match status" value="1"/>
</dbReference>
<dbReference type="InterPro" id="IPR017441">
    <property type="entry name" value="Protein_kinase_ATP_BS"/>
</dbReference>
<dbReference type="Gene3D" id="2.60.120.200">
    <property type="match status" value="1"/>
</dbReference>
<keyword evidence="8 19" id="KW-0812">Transmembrane</keyword>
<feature type="region of interest" description="Disordered" evidence="18">
    <location>
        <begin position="319"/>
        <end position="340"/>
    </location>
</feature>
<dbReference type="SMART" id="SM00220">
    <property type="entry name" value="S_TKc"/>
    <property type="match status" value="1"/>
</dbReference>
<keyword evidence="9" id="KW-0732">Signal</keyword>
<reference evidence="22" key="1">
    <citation type="submission" date="2024-06" db="EMBL/GenBank/DDBJ databases">
        <authorList>
            <person name="Ryan C."/>
        </authorList>
    </citation>
    <scope>NUCLEOTIDE SEQUENCE [LARGE SCALE GENOMIC DNA]</scope>
</reference>
<keyword evidence="13 17" id="KW-0067">ATP-binding</keyword>
<keyword evidence="7" id="KW-0808">Transferase</keyword>
<comment type="subcellular location">
    <subcellularLocation>
        <location evidence="1">Cell membrane</location>
        <topology evidence="1">Single-pass type I membrane protein</topology>
    </subcellularLocation>
</comment>
<dbReference type="InterPro" id="IPR000985">
    <property type="entry name" value="Lectin_LegA_CS"/>
</dbReference>
<feature type="transmembrane region" description="Helical" evidence="19">
    <location>
        <begin position="287"/>
        <end position="310"/>
    </location>
</feature>
<evidence type="ECO:0000313" key="22">
    <source>
        <dbReference type="Proteomes" id="UP001497457"/>
    </source>
</evidence>
<organism evidence="21 22">
    <name type="scientific">Urochloa decumbens</name>
    <dbReference type="NCBI Taxonomy" id="240449"/>
    <lineage>
        <taxon>Eukaryota</taxon>
        <taxon>Viridiplantae</taxon>
        <taxon>Streptophyta</taxon>
        <taxon>Embryophyta</taxon>
        <taxon>Tracheophyta</taxon>
        <taxon>Spermatophyta</taxon>
        <taxon>Magnoliopsida</taxon>
        <taxon>Liliopsida</taxon>
        <taxon>Poales</taxon>
        <taxon>Poaceae</taxon>
        <taxon>PACMAD clade</taxon>
        <taxon>Panicoideae</taxon>
        <taxon>Panicodae</taxon>
        <taxon>Paniceae</taxon>
        <taxon>Melinidinae</taxon>
        <taxon>Urochloa</taxon>
    </lineage>
</organism>
<dbReference type="PROSITE" id="PS50011">
    <property type="entry name" value="PROTEIN_KINASE_DOM"/>
    <property type="match status" value="1"/>
</dbReference>
<dbReference type="CDD" id="cd06899">
    <property type="entry name" value="lectin_legume_LecRK_Arcelin_ConA"/>
    <property type="match status" value="1"/>
</dbReference>
<evidence type="ECO:0000256" key="4">
    <source>
        <dbReference type="ARBA" id="ARBA00012513"/>
    </source>
</evidence>
<evidence type="ECO:0000313" key="21">
    <source>
        <dbReference type="EMBL" id="CAL5036211.1"/>
    </source>
</evidence>
<protein>
    <recommendedName>
        <fullName evidence="4">non-specific serine/threonine protein kinase</fullName>
        <ecNumber evidence="4">2.7.11.1</ecNumber>
    </recommendedName>
</protein>
<evidence type="ECO:0000256" key="8">
    <source>
        <dbReference type="ARBA" id="ARBA00022692"/>
    </source>
</evidence>
<dbReference type="PROSITE" id="PS00308">
    <property type="entry name" value="LECTIN_LEGUME_ALPHA"/>
    <property type="match status" value="1"/>
</dbReference>
<evidence type="ECO:0000256" key="7">
    <source>
        <dbReference type="ARBA" id="ARBA00022679"/>
    </source>
</evidence>
<dbReference type="Pfam" id="PF07714">
    <property type="entry name" value="PK_Tyr_Ser-Thr"/>
    <property type="match status" value="1"/>
</dbReference>
<keyword evidence="10" id="KW-0430">Lectin</keyword>
<keyword evidence="22" id="KW-1185">Reference proteome</keyword>
<dbReference type="Proteomes" id="UP001497457">
    <property type="component" value="Chromosome 32b"/>
</dbReference>
<dbReference type="PROSITE" id="PS00307">
    <property type="entry name" value="LECTIN_LEGUME_BETA"/>
    <property type="match status" value="1"/>
</dbReference>
<keyword evidence="16" id="KW-0325">Glycoprotein</keyword>
<name>A0ABC9DBX0_9POAL</name>
<evidence type="ECO:0000256" key="14">
    <source>
        <dbReference type="ARBA" id="ARBA00022989"/>
    </source>
</evidence>
<dbReference type="Gene3D" id="3.30.200.20">
    <property type="entry name" value="Phosphorylase Kinase, domain 1"/>
    <property type="match status" value="1"/>
</dbReference>
<reference evidence="21 22" key="2">
    <citation type="submission" date="2024-10" db="EMBL/GenBank/DDBJ databases">
        <authorList>
            <person name="Ryan C."/>
        </authorList>
    </citation>
    <scope>NUCLEOTIDE SEQUENCE [LARGE SCALE GENOMIC DNA]</scope>
</reference>
<dbReference type="GO" id="GO:0004674">
    <property type="term" value="F:protein serine/threonine kinase activity"/>
    <property type="evidence" value="ECO:0007669"/>
    <property type="project" value="UniProtKB-KW"/>
</dbReference>
<keyword evidence="12" id="KW-0418">Kinase</keyword>
<evidence type="ECO:0000256" key="13">
    <source>
        <dbReference type="ARBA" id="ARBA00022840"/>
    </source>
</evidence>
<evidence type="ECO:0000256" key="10">
    <source>
        <dbReference type="ARBA" id="ARBA00022734"/>
    </source>
</evidence>